<evidence type="ECO:0000313" key="2">
    <source>
        <dbReference type="Proteomes" id="UP000738376"/>
    </source>
</evidence>
<name>A0ABX1LYB9_9CYAN</name>
<dbReference type="RefSeq" id="WP_169366150.1">
    <property type="nucleotide sequence ID" value="NZ_JAAVJL010000008.1"/>
</dbReference>
<sequence length="125" mass="14385">MTKYSQFPSDEELETLLEEEPVYSVYWDTESLGAGADLEQVYRWGDKYIVCLSSDENTTVYSSLLEAIESNDLFNIGDETKEIDSSELSSEEIARHLRAVENNHCKVLINGEHWQCYETGEFDKI</sequence>
<dbReference type="Proteomes" id="UP000738376">
    <property type="component" value="Unassembled WGS sequence"/>
</dbReference>
<organism evidence="1 2">
    <name type="scientific">Pseudanabaena yagii GIHE-NHR1</name>
    <dbReference type="NCBI Taxonomy" id="2722753"/>
    <lineage>
        <taxon>Bacteria</taxon>
        <taxon>Bacillati</taxon>
        <taxon>Cyanobacteriota</taxon>
        <taxon>Cyanophyceae</taxon>
        <taxon>Pseudanabaenales</taxon>
        <taxon>Pseudanabaenaceae</taxon>
        <taxon>Pseudanabaena</taxon>
        <taxon>Pseudanabaena yagii</taxon>
    </lineage>
</organism>
<protein>
    <submittedName>
        <fullName evidence="1">Uncharacterized protein</fullName>
    </submittedName>
</protein>
<dbReference type="EMBL" id="JAAVJL010000008">
    <property type="protein sequence ID" value="NMF61205.1"/>
    <property type="molecule type" value="Genomic_DNA"/>
</dbReference>
<evidence type="ECO:0000313" key="1">
    <source>
        <dbReference type="EMBL" id="NMF61205.1"/>
    </source>
</evidence>
<keyword evidence="2" id="KW-1185">Reference proteome</keyword>
<accession>A0ABX1LYB9</accession>
<reference evidence="1 2" key="1">
    <citation type="submission" date="2020-03" db="EMBL/GenBank/DDBJ databases">
        <title>Draft Genome Sequence of 2-Methylisoborneol Producing Pseudanabaena yagii Strain GIHE-NHR1 Isolated from North Han River in South Korea.</title>
        <authorList>
            <person name="Jeong J."/>
        </authorList>
    </citation>
    <scope>NUCLEOTIDE SEQUENCE [LARGE SCALE GENOMIC DNA]</scope>
    <source>
        <strain evidence="1 2">GIHE-NHR1</strain>
    </source>
</reference>
<proteinExistence type="predicted"/>
<comment type="caution">
    <text evidence="1">The sequence shown here is derived from an EMBL/GenBank/DDBJ whole genome shotgun (WGS) entry which is preliminary data.</text>
</comment>
<gene>
    <name evidence="1" type="ORF">HC246_25075</name>
</gene>